<dbReference type="PANTHER" id="PTHR18952:SF141">
    <property type="entry name" value="CARBONIC ANHYDRASE"/>
    <property type="match status" value="1"/>
</dbReference>
<comment type="function">
    <text evidence="8">Reversible hydration of carbon dioxide.</text>
</comment>
<dbReference type="GeneID" id="111248279"/>
<dbReference type="KEGG" id="vde:111248279"/>
<comment type="similarity">
    <text evidence="2 8">Belongs to the alpha-carbonic anhydrase family.</text>
</comment>
<sequence>MLKSFGRLASAVWRDECIATISHFKRVVLDEEGPAHWGKTFPQALGQKQSPVDIIRSHVQPDPMLLKRPLKYNYQGVLTKHVTNGGFGWRVDVDSLNHNLEGGPLSHRYRLVQFHSHWGETCCDGSEHTVDGETFSGELHLVHYNIDLYDDPGKAASSESGLAVVGIFLKEGSSHPEFEKLCEVLSCVKHKGCKCEDIASPFQISSFLPKDTDNYWTYEGSLTTPPCYESVSWVVLKQPIEISKDQLDAFRSLLTYTEDENNITAIDGPVTKNWRNCQPLEGRVIREPPEQ</sequence>
<dbReference type="AlphaFoldDB" id="A0A7M7MEH6"/>
<comment type="cofactor">
    <cofactor evidence="1 8">
        <name>Zn(2+)</name>
        <dbReference type="ChEBI" id="CHEBI:29105"/>
    </cofactor>
</comment>
<dbReference type="PROSITE" id="PS00162">
    <property type="entry name" value="ALPHA_CA_1"/>
    <property type="match status" value="1"/>
</dbReference>
<dbReference type="SUPFAM" id="SSF51069">
    <property type="entry name" value="Carbonic anhydrase"/>
    <property type="match status" value="1"/>
</dbReference>
<name>A0A7M7MEH6_VARDE</name>
<dbReference type="Proteomes" id="UP000594260">
    <property type="component" value="Unplaced"/>
</dbReference>
<comment type="catalytic activity">
    <reaction evidence="7 8">
        <text>hydrogencarbonate + H(+) = CO2 + H2O</text>
        <dbReference type="Rhea" id="RHEA:10748"/>
        <dbReference type="ChEBI" id="CHEBI:15377"/>
        <dbReference type="ChEBI" id="CHEBI:15378"/>
        <dbReference type="ChEBI" id="CHEBI:16526"/>
        <dbReference type="ChEBI" id="CHEBI:17544"/>
        <dbReference type="EC" id="4.2.1.1"/>
    </reaction>
</comment>
<dbReference type="InterPro" id="IPR001148">
    <property type="entry name" value="CA_dom"/>
</dbReference>
<accession>A0A7M7MEH6</accession>
<dbReference type="SMART" id="SM01057">
    <property type="entry name" value="Carb_anhydrase"/>
    <property type="match status" value="1"/>
</dbReference>
<keyword evidence="4 8" id="KW-0479">Metal-binding</keyword>
<dbReference type="CDD" id="cd00326">
    <property type="entry name" value="alpha_CA"/>
    <property type="match status" value="1"/>
</dbReference>
<evidence type="ECO:0000256" key="5">
    <source>
        <dbReference type="ARBA" id="ARBA00022833"/>
    </source>
</evidence>
<dbReference type="OMA" id="ECIATIS"/>
<keyword evidence="6 8" id="KW-0456">Lyase</keyword>
<reference evidence="10" key="1">
    <citation type="submission" date="2021-01" db="UniProtKB">
        <authorList>
            <consortium name="EnsemblMetazoa"/>
        </authorList>
    </citation>
    <scope>IDENTIFICATION</scope>
</reference>
<dbReference type="RefSeq" id="XP_022656088.1">
    <property type="nucleotide sequence ID" value="XM_022800353.1"/>
</dbReference>
<dbReference type="RefSeq" id="XP_022656085.1">
    <property type="nucleotide sequence ID" value="XM_022800350.1"/>
</dbReference>
<evidence type="ECO:0000256" key="3">
    <source>
        <dbReference type="ARBA" id="ARBA00012925"/>
    </source>
</evidence>
<evidence type="ECO:0000256" key="1">
    <source>
        <dbReference type="ARBA" id="ARBA00001947"/>
    </source>
</evidence>
<dbReference type="GO" id="GO:0004089">
    <property type="term" value="F:carbonate dehydratase activity"/>
    <property type="evidence" value="ECO:0007669"/>
    <property type="project" value="UniProtKB-UniRule"/>
</dbReference>
<dbReference type="InterPro" id="IPR018338">
    <property type="entry name" value="Carbonic_anhydrase_a-class_CS"/>
</dbReference>
<feature type="domain" description="Alpha-carbonic anhydrase" evidence="9">
    <location>
        <begin position="22"/>
        <end position="289"/>
    </location>
</feature>
<evidence type="ECO:0000313" key="11">
    <source>
        <dbReference type="Proteomes" id="UP000594260"/>
    </source>
</evidence>
<dbReference type="EC" id="4.2.1.1" evidence="3 8"/>
<dbReference type="EnsemblMetazoa" id="XM_022800353">
    <property type="protein sequence ID" value="XP_022656088"/>
    <property type="gene ID" value="LOC111248279"/>
</dbReference>
<dbReference type="Gene3D" id="3.10.200.10">
    <property type="entry name" value="Alpha carbonic anhydrase"/>
    <property type="match status" value="1"/>
</dbReference>
<dbReference type="EnsemblMetazoa" id="XM_022800350">
    <property type="protein sequence ID" value="XP_022656085"/>
    <property type="gene ID" value="LOC111248279"/>
</dbReference>
<evidence type="ECO:0000256" key="4">
    <source>
        <dbReference type="ARBA" id="ARBA00022723"/>
    </source>
</evidence>
<evidence type="ECO:0000256" key="2">
    <source>
        <dbReference type="ARBA" id="ARBA00010718"/>
    </source>
</evidence>
<evidence type="ECO:0000256" key="7">
    <source>
        <dbReference type="ARBA" id="ARBA00048348"/>
    </source>
</evidence>
<dbReference type="GO" id="GO:0008270">
    <property type="term" value="F:zinc ion binding"/>
    <property type="evidence" value="ECO:0007669"/>
    <property type="project" value="UniProtKB-UniRule"/>
</dbReference>
<dbReference type="PROSITE" id="PS51144">
    <property type="entry name" value="ALPHA_CA_2"/>
    <property type="match status" value="1"/>
</dbReference>
<evidence type="ECO:0000256" key="6">
    <source>
        <dbReference type="ARBA" id="ARBA00023239"/>
    </source>
</evidence>
<dbReference type="InterPro" id="IPR036398">
    <property type="entry name" value="CA_dom_sf"/>
</dbReference>
<proteinExistence type="inferred from homology"/>
<evidence type="ECO:0000256" key="8">
    <source>
        <dbReference type="RuleBase" id="RU367011"/>
    </source>
</evidence>
<protein>
    <recommendedName>
        <fullName evidence="3 8">Carbonic anhydrase</fullName>
        <ecNumber evidence="3 8">4.2.1.1</ecNumber>
    </recommendedName>
</protein>
<keyword evidence="5 8" id="KW-0862">Zinc</keyword>
<dbReference type="Pfam" id="PF00194">
    <property type="entry name" value="Carb_anhydrase"/>
    <property type="match status" value="1"/>
</dbReference>
<dbReference type="OrthoDB" id="429145at2759"/>
<dbReference type="InterPro" id="IPR023561">
    <property type="entry name" value="Carbonic_anhydrase_a-class"/>
</dbReference>
<organism evidence="10 11">
    <name type="scientific">Varroa destructor</name>
    <name type="common">Honeybee mite</name>
    <dbReference type="NCBI Taxonomy" id="109461"/>
    <lineage>
        <taxon>Eukaryota</taxon>
        <taxon>Metazoa</taxon>
        <taxon>Ecdysozoa</taxon>
        <taxon>Arthropoda</taxon>
        <taxon>Chelicerata</taxon>
        <taxon>Arachnida</taxon>
        <taxon>Acari</taxon>
        <taxon>Parasitiformes</taxon>
        <taxon>Mesostigmata</taxon>
        <taxon>Gamasina</taxon>
        <taxon>Dermanyssoidea</taxon>
        <taxon>Varroidae</taxon>
        <taxon>Varroa</taxon>
    </lineage>
</organism>
<evidence type="ECO:0000259" key="9">
    <source>
        <dbReference type="PROSITE" id="PS51144"/>
    </source>
</evidence>
<evidence type="ECO:0000313" key="10">
    <source>
        <dbReference type="EnsemblMetazoa" id="XP_022656085"/>
    </source>
</evidence>
<dbReference type="GO" id="GO:0005737">
    <property type="term" value="C:cytoplasm"/>
    <property type="evidence" value="ECO:0007669"/>
    <property type="project" value="TreeGrafter"/>
</dbReference>
<dbReference type="PANTHER" id="PTHR18952">
    <property type="entry name" value="CARBONIC ANHYDRASE"/>
    <property type="match status" value="1"/>
</dbReference>
<keyword evidence="11" id="KW-1185">Reference proteome</keyword>